<feature type="domain" description="Response regulatory" evidence="4">
    <location>
        <begin position="4"/>
        <end position="120"/>
    </location>
</feature>
<evidence type="ECO:0000313" key="6">
    <source>
        <dbReference type="Proteomes" id="UP000318288"/>
    </source>
</evidence>
<dbReference type="Gene3D" id="3.40.50.2300">
    <property type="match status" value="1"/>
</dbReference>
<dbReference type="GO" id="GO:0000160">
    <property type="term" value="P:phosphorelay signal transduction system"/>
    <property type="evidence" value="ECO:0007669"/>
    <property type="project" value="InterPro"/>
</dbReference>
<gene>
    <name evidence="5" type="primary">degU</name>
    <name evidence="5" type="ORF">Poly51_51960</name>
</gene>
<proteinExistence type="predicted"/>
<dbReference type="Pfam" id="PF00072">
    <property type="entry name" value="Response_reg"/>
    <property type="match status" value="1"/>
</dbReference>
<dbReference type="InterPro" id="IPR001789">
    <property type="entry name" value="Sig_transdc_resp-reg_receiver"/>
</dbReference>
<dbReference type="PANTHER" id="PTHR43214">
    <property type="entry name" value="TWO-COMPONENT RESPONSE REGULATOR"/>
    <property type="match status" value="1"/>
</dbReference>
<sequence length="214" mass="23043">MISRVLIVDDHDVARMGLACMLETEGFSIAGSVATGGEAVTFLAGTDSVELVILDIQMPASDGLATLQKIRESHPDMKVVVLSSYDNPTYIARATALGAQDYILKGVSFGSVLNSLKRAIEGQPPPEDSRLSRISKIMQRVINPEELPAEMPLTGREAQVLRHVALGLSNKEVARSLSISVETVKEHVQNILRKTNANDRTDAAVRAVKLGLAD</sequence>
<dbReference type="InterPro" id="IPR011006">
    <property type="entry name" value="CheY-like_superfamily"/>
</dbReference>
<dbReference type="InterPro" id="IPR016032">
    <property type="entry name" value="Sig_transdc_resp-reg_C-effctor"/>
</dbReference>
<dbReference type="GO" id="GO:0003677">
    <property type="term" value="F:DNA binding"/>
    <property type="evidence" value="ECO:0007669"/>
    <property type="project" value="UniProtKB-KW"/>
</dbReference>
<keyword evidence="1" id="KW-0238">DNA-binding</keyword>
<name>A0A5C6EIB7_9BACT</name>
<dbReference type="SMART" id="SM00421">
    <property type="entry name" value="HTH_LUXR"/>
    <property type="match status" value="1"/>
</dbReference>
<dbReference type="SMART" id="SM00448">
    <property type="entry name" value="REC"/>
    <property type="match status" value="1"/>
</dbReference>
<dbReference type="SUPFAM" id="SSF52172">
    <property type="entry name" value="CheY-like"/>
    <property type="match status" value="1"/>
</dbReference>
<evidence type="ECO:0000313" key="5">
    <source>
        <dbReference type="EMBL" id="TWU47396.1"/>
    </source>
</evidence>
<protein>
    <submittedName>
        <fullName evidence="5">Transcriptional regulatory protein DegU</fullName>
    </submittedName>
</protein>
<dbReference type="Gene3D" id="1.10.10.10">
    <property type="entry name" value="Winged helix-like DNA-binding domain superfamily/Winged helix DNA-binding domain"/>
    <property type="match status" value="1"/>
</dbReference>
<dbReference type="PANTHER" id="PTHR43214:SF37">
    <property type="entry name" value="TRANSCRIPTIONAL REGULATORY PROTEIN YDFI"/>
    <property type="match status" value="1"/>
</dbReference>
<evidence type="ECO:0000259" key="4">
    <source>
        <dbReference type="PROSITE" id="PS50110"/>
    </source>
</evidence>
<dbReference type="Proteomes" id="UP000318288">
    <property type="component" value="Unassembled WGS sequence"/>
</dbReference>
<dbReference type="CDD" id="cd06170">
    <property type="entry name" value="LuxR_C_like"/>
    <property type="match status" value="1"/>
</dbReference>
<dbReference type="CDD" id="cd17536">
    <property type="entry name" value="REC_YesN-like"/>
    <property type="match status" value="1"/>
</dbReference>
<dbReference type="GO" id="GO:0006355">
    <property type="term" value="P:regulation of DNA-templated transcription"/>
    <property type="evidence" value="ECO:0007669"/>
    <property type="project" value="InterPro"/>
</dbReference>
<dbReference type="PRINTS" id="PR00038">
    <property type="entry name" value="HTHLUXR"/>
</dbReference>
<reference evidence="5 6" key="1">
    <citation type="submission" date="2019-02" db="EMBL/GenBank/DDBJ databases">
        <title>Deep-cultivation of Planctomycetes and their phenomic and genomic characterization uncovers novel biology.</title>
        <authorList>
            <person name="Wiegand S."/>
            <person name="Jogler M."/>
            <person name="Boedeker C."/>
            <person name="Pinto D."/>
            <person name="Vollmers J."/>
            <person name="Rivas-Marin E."/>
            <person name="Kohn T."/>
            <person name="Peeters S.H."/>
            <person name="Heuer A."/>
            <person name="Rast P."/>
            <person name="Oberbeckmann S."/>
            <person name="Bunk B."/>
            <person name="Jeske O."/>
            <person name="Meyerdierks A."/>
            <person name="Storesund J.E."/>
            <person name="Kallscheuer N."/>
            <person name="Luecker S."/>
            <person name="Lage O.M."/>
            <person name="Pohl T."/>
            <person name="Merkel B.J."/>
            <person name="Hornburger P."/>
            <person name="Mueller R.-W."/>
            <person name="Bruemmer F."/>
            <person name="Labrenz M."/>
            <person name="Spormann A.M."/>
            <person name="Op Den Camp H."/>
            <person name="Overmann J."/>
            <person name="Amann R."/>
            <person name="Jetten M.S.M."/>
            <person name="Mascher T."/>
            <person name="Medema M.H."/>
            <person name="Devos D.P."/>
            <person name="Kaster A.-K."/>
            <person name="Ovreas L."/>
            <person name="Rohde M."/>
            <person name="Galperin M.Y."/>
            <person name="Jogler C."/>
        </authorList>
    </citation>
    <scope>NUCLEOTIDE SEQUENCE [LARGE SCALE GENOMIC DNA]</scope>
    <source>
        <strain evidence="5 6">Poly51</strain>
    </source>
</reference>
<dbReference type="InterPro" id="IPR036388">
    <property type="entry name" value="WH-like_DNA-bd_sf"/>
</dbReference>
<evidence type="ECO:0000256" key="1">
    <source>
        <dbReference type="ARBA" id="ARBA00023125"/>
    </source>
</evidence>
<keyword evidence="2" id="KW-0597">Phosphoprotein</keyword>
<dbReference type="RefSeq" id="WP_146461156.1">
    <property type="nucleotide sequence ID" value="NZ_SJPW01000007.1"/>
</dbReference>
<feature type="domain" description="HTH luxR-type" evidence="3">
    <location>
        <begin position="146"/>
        <end position="211"/>
    </location>
</feature>
<dbReference type="PROSITE" id="PS50110">
    <property type="entry name" value="RESPONSE_REGULATORY"/>
    <property type="match status" value="1"/>
</dbReference>
<dbReference type="AlphaFoldDB" id="A0A5C6EIB7"/>
<dbReference type="OrthoDB" id="259454at2"/>
<dbReference type="InterPro" id="IPR000792">
    <property type="entry name" value="Tscrpt_reg_LuxR_C"/>
</dbReference>
<evidence type="ECO:0000256" key="2">
    <source>
        <dbReference type="PROSITE-ProRule" id="PRU00169"/>
    </source>
</evidence>
<dbReference type="SUPFAM" id="SSF46894">
    <property type="entry name" value="C-terminal effector domain of the bipartite response regulators"/>
    <property type="match status" value="1"/>
</dbReference>
<dbReference type="InterPro" id="IPR039420">
    <property type="entry name" value="WalR-like"/>
</dbReference>
<comment type="caution">
    <text evidence="5">The sequence shown here is derived from an EMBL/GenBank/DDBJ whole genome shotgun (WGS) entry which is preliminary data.</text>
</comment>
<evidence type="ECO:0000259" key="3">
    <source>
        <dbReference type="PROSITE" id="PS50043"/>
    </source>
</evidence>
<dbReference type="Pfam" id="PF00196">
    <property type="entry name" value="GerE"/>
    <property type="match status" value="1"/>
</dbReference>
<organism evidence="5 6">
    <name type="scientific">Rubripirellula tenax</name>
    <dbReference type="NCBI Taxonomy" id="2528015"/>
    <lineage>
        <taxon>Bacteria</taxon>
        <taxon>Pseudomonadati</taxon>
        <taxon>Planctomycetota</taxon>
        <taxon>Planctomycetia</taxon>
        <taxon>Pirellulales</taxon>
        <taxon>Pirellulaceae</taxon>
        <taxon>Rubripirellula</taxon>
    </lineage>
</organism>
<accession>A0A5C6EIB7</accession>
<dbReference type="PROSITE" id="PS00622">
    <property type="entry name" value="HTH_LUXR_1"/>
    <property type="match status" value="1"/>
</dbReference>
<dbReference type="PROSITE" id="PS50043">
    <property type="entry name" value="HTH_LUXR_2"/>
    <property type="match status" value="1"/>
</dbReference>
<keyword evidence="6" id="KW-1185">Reference proteome</keyword>
<feature type="modified residue" description="4-aspartylphosphate" evidence="2">
    <location>
        <position position="55"/>
    </location>
</feature>
<dbReference type="EMBL" id="SJPW01000007">
    <property type="protein sequence ID" value="TWU47396.1"/>
    <property type="molecule type" value="Genomic_DNA"/>
</dbReference>